<evidence type="ECO:0000313" key="2">
    <source>
        <dbReference type="EMBL" id="WSB67151.1"/>
    </source>
</evidence>
<accession>A0ABZ1FAF4</accession>
<dbReference type="InterPro" id="IPR029063">
    <property type="entry name" value="SAM-dependent_MTases_sf"/>
</dbReference>
<dbReference type="Gene3D" id="3.40.50.150">
    <property type="entry name" value="Vaccinia Virus protein VP39"/>
    <property type="match status" value="1"/>
</dbReference>
<sequence>MNAHHDLDIEWDVLGVHREREAGLHAPALAQTMDWLRDLLRTNGGECTPVHRVLDIGSGPGVVTSLLAHTFPDAEVVAVDQSPGVLERVRSRAVAQGIGSRVVTRLRKSPGEFGSPDSADLIWIRNGFHRIGDQEAELRSVAGCLRPGGLVAVAGSGLSPRFLPRDIGMGRPGLQARLDAAAEEAFGDMRDQLPGSVRTVEEDWPAMLARAGLIPSGTRSFFTDLPSPLGMSAREHLQMHLSRLHDQIGDLLEPEDRTTLECLTDSDTCTGILGRPDVFYLTATTVHTARSCRSF</sequence>
<dbReference type="Pfam" id="PF08242">
    <property type="entry name" value="Methyltransf_12"/>
    <property type="match status" value="1"/>
</dbReference>
<keyword evidence="2" id="KW-0808">Transferase</keyword>
<name>A0ABZ1FAF4_9ACTN</name>
<dbReference type="EMBL" id="CP109106">
    <property type="protein sequence ID" value="WSB67151.1"/>
    <property type="molecule type" value="Genomic_DNA"/>
</dbReference>
<dbReference type="SUPFAM" id="SSF53335">
    <property type="entry name" value="S-adenosyl-L-methionine-dependent methyltransferases"/>
    <property type="match status" value="1"/>
</dbReference>
<keyword evidence="3" id="KW-1185">Reference proteome</keyword>
<gene>
    <name evidence="2" type="ORF">OG863_03775</name>
</gene>
<keyword evidence="2" id="KW-0489">Methyltransferase</keyword>
<dbReference type="Proteomes" id="UP001344251">
    <property type="component" value="Chromosome"/>
</dbReference>
<feature type="domain" description="Methyltransferase type 12" evidence="1">
    <location>
        <begin position="54"/>
        <end position="150"/>
    </location>
</feature>
<evidence type="ECO:0000259" key="1">
    <source>
        <dbReference type="Pfam" id="PF08242"/>
    </source>
</evidence>
<dbReference type="PANTHER" id="PTHR43591">
    <property type="entry name" value="METHYLTRANSFERASE"/>
    <property type="match status" value="1"/>
</dbReference>
<dbReference type="CDD" id="cd02440">
    <property type="entry name" value="AdoMet_MTases"/>
    <property type="match status" value="1"/>
</dbReference>
<organism evidence="2 3">
    <name type="scientific">Streptomyces decoyicus</name>
    <dbReference type="NCBI Taxonomy" id="249567"/>
    <lineage>
        <taxon>Bacteria</taxon>
        <taxon>Bacillati</taxon>
        <taxon>Actinomycetota</taxon>
        <taxon>Actinomycetes</taxon>
        <taxon>Kitasatosporales</taxon>
        <taxon>Streptomycetaceae</taxon>
        <taxon>Streptomyces</taxon>
    </lineage>
</organism>
<dbReference type="GO" id="GO:0008168">
    <property type="term" value="F:methyltransferase activity"/>
    <property type="evidence" value="ECO:0007669"/>
    <property type="project" value="UniProtKB-KW"/>
</dbReference>
<protein>
    <submittedName>
        <fullName evidence="2">Class I SAM-dependent methyltransferase</fullName>
    </submittedName>
</protein>
<dbReference type="RefSeq" id="WP_326616377.1">
    <property type="nucleotide sequence ID" value="NZ_CP109106.1"/>
</dbReference>
<proteinExistence type="predicted"/>
<dbReference type="InterPro" id="IPR013217">
    <property type="entry name" value="Methyltransf_12"/>
</dbReference>
<dbReference type="GO" id="GO:0032259">
    <property type="term" value="P:methylation"/>
    <property type="evidence" value="ECO:0007669"/>
    <property type="project" value="UniProtKB-KW"/>
</dbReference>
<evidence type="ECO:0000313" key="3">
    <source>
        <dbReference type="Proteomes" id="UP001344251"/>
    </source>
</evidence>
<reference evidence="2 3" key="1">
    <citation type="submission" date="2022-10" db="EMBL/GenBank/DDBJ databases">
        <title>The complete genomes of actinobacterial strains from the NBC collection.</title>
        <authorList>
            <person name="Joergensen T.S."/>
            <person name="Alvarez Arevalo M."/>
            <person name="Sterndorff E.B."/>
            <person name="Faurdal D."/>
            <person name="Vuksanovic O."/>
            <person name="Mourched A.-S."/>
            <person name="Charusanti P."/>
            <person name="Shaw S."/>
            <person name="Blin K."/>
            <person name="Weber T."/>
        </authorList>
    </citation>
    <scope>NUCLEOTIDE SEQUENCE [LARGE SCALE GENOMIC DNA]</scope>
    <source>
        <strain evidence="2 3">NBC 01774</strain>
    </source>
</reference>